<gene>
    <name evidence="1" type="ORF">JOH49_005960</name>
</gene>
<evidence type="ECO:0000313" key="2">
    <source>
        <dbReference type="Proteomes" id="UP000673383"/>
    </source>
</evidence>
<organism evidence="1 2">
    <name type="scientific">Bradyrhizobium elkanii</name>
    <dbReference type="NCBI Taxonomy" id="29448"/>
    <lineage>
        <taxon>Bacteria</taxon>
        <taxon>Pseudomonadati</taxon>
        <taxon>Pseudomonadota</taxon>
        <taxon>Alphaproteobacteria</taxon>
        <taxon>Hyphomicrobiales</taxon>
        <taxon>Nitrobacteraceae</taxon>
        <taxon>Bradyrhizobium</taxon>
    </lineage>
</organism>
<comment type="caution">
    <text evidence="1">The sequence shown here is derived from an EMBL/GenBank/DDBJ whole genome shotgun (WGS) entry which is preliminary data.</text>
</comment>
<dbReference type="Proteomes" id="UP000673383">
    <property type="component" value="Unassembled WGS sequence"/>
</dbReference>
<evidence type="ECO:0000313" key="1">
    <source>
        <dbReference type="EMBL" id="MBP1296207.1"/>
    </source>
</evidence>
<protein>
    <submittedName>
        <fullName evidence="1">Uncharacterized protein</fullName>
    </submittedName>
</protein>
<proteinExistence type="predicted"/>
<dbReference type="EMBL" id="JAFICZ010000001">
    <property type="protein sequence ID" value="MBP1296207.1"/>
    <property type="molecule type" value="Genomic_DNA"/>
</dbReference>
<reference evidence="1" key="1">
    <citation type="submission" date="2021-02" db="EMBL/GenBank/DDBJ databases">
        <title>Genomic Encyclopedia of Type Strains, Phase IV (KMG-V): Genome sequencing to study the core and pangenomes of soil and plant-associated prokaryotes.</title>
        <authorList>
            <person name="Whitman W."/>
        </authorList>
    </citation>
    <scope>NUCLEOTIDE SEQUENCE</scope>
    <source>
        <strain evidence="1">USDA 406</strain>
    </source>
</reference>
<name>A0A7Y8RAD9_BRAEL</name>
<sequence length="176" mass="19607">MSKVLGASVSTYFVSVFLMLSTFSKAANINDMTGKWYSETTEDKLFDGTIRKDLAVSRADGTKTITARYYAGNQCVAERIATFRWGVDNNVYWTECKTLRKYGAALACPARMEYELISVTPNEFQYKSKKAASLTPIVACQTISIFPATTPQPKQTKQLCTQFGPMSVPTPFTRQS</sequence>
<dbReference type="AlphaFoldDB" id="A0A7Y8RAD9"/>
<dbReference type="RefSeq" id="WP_125459282.1">
    <property type="nucleotide sequence ID" value="NZ_CP126026.1"/>
</dbReference>
<accession>A0A7Y8RAD9</accession>